<dbReference type="SUPFAM" id="SSF89796">
    <property type="entry name" value="CoA-transferase family III (CaiB/BaiF)"/>
    <property type="match status" value="1"/>
</dbReference>
<organism evidence="2">
    <name type="scientific">marine metagenome</name>
    <dbReference type="NCBI Taxonomy" id="408172"/>
    <lineage>
        <taxon>unclassified sequences</taxon>
        <taxon>metagenomes</taxon>
        <taxon>ecological metagenomes</taxon>
    </lineage>
</organism>
<evidence type="ECO:0000313" key="2">
    <source>
        <dbReference type="EMBL" id="SVA61104.1"/>
    </source>
</evidence>
<keyword evidence="1" id="KW-0808">Transferase</keyword>
<dbReference type="InterPro" id="IPR044855">
    <property type="entry name" value="CoA-Trfase_III_dom3_sf"/>
</dbReference>
<dbReference type="PANTHER" id="PTHR48207">
    <property type="entry name" value="SUCCINATE--HYDROXYMETHYLGLUTARATE COA-TRANSFERASE"/>
    <property type="match status" value="1"/>
</dbReference>
<dbReference type="Pfam" id="PF02515">
    <property type="entry name" value="CoA_transf_3"/>
    <property type="match status" value="1"/>
</dbReference>
<dbReference type="PANTHER" id="PTHR48207:SF3">
    <property type="entry name" value="SUCCINATE--HYDROXYMETHYLGLUTARATE COA-TRANSFERASE"/>
    <property type="match status" value="1"/>
</dbReference>
<accession>A0A381X8N5</accession>
<dbReference type="InterPro" id="IPR003673">
    <property type="entry name" value="CoA-Trfase_fam_III"/>
</dbReference>
<dbReference type="GO" id="GO:0008410">
    <property type="term" value="F:CoA-transferase activity"/>
    <property type="evidence" value="ECO:0007669"/>
    <property type="project" value="TreeGrafter"/>
</dbReference>
<proteinExistence type="predicted"/>
<reference evidence="2" key="1">
    <citation type="submission" date="2018-05" db="EMBL/GenBank/DDBJ databases">
        <authorList>
            <person name="Lanie J.A."/>
            <person name="Ng W.-L."/>
            <person name="Kazmierczak K.M."/>
            <person name="Andrzejewski T.M."/>
            <person name="Davidsen T.M."/>
            <person name="Wayne K.J."/>
            <person name="Tettelin H."/>
            <person name="Glass J.I."/>
            <person name="Rusch D."/>
            <person name="Podicherti R."/>
            <person name="Tsui H.-C.T."/>
            <person name="Winkler M.E."/>
        </authorList>
    </citation>
    <scope>NUCLEOTIDE SEQUENCE</scope>
</reference>
<evidence type="ECO:0000256" key="1">
    <source>
        <dbReference type="ARBA" id="ARBA00022679"/>
    </source>
</evidence>
<gene>
    <name evidence="2" type="ORF">METZ01_LOCUS113958</name>
</gene>
<dbReference type="AlphaFoldDB" id="A0A381X8N5"/>
<dbReference type="Gene3D" id="3.30.1540.10">
    <property type="entry name" value="formyl-coa transferase, domain 3"/>
    <property type="match status" value="1"/>
</dbReference>
<dbReference type="Gene3D" id="3.40.50.10540">
    <property type="entry name" value="Crotonobetainyl-coa:carnitine coa-transferase, domain 1"/>
    <property type="match status" value="1"/>
</dbReference>
<protein>
    <recommendedName>
        <fullName evidence="3">Formyl-CoA transferase</fullName>
    </recommendedName>
</protein>
<dbReference type="InterPro" id="IPR050483">
    <property type="entry name" value="CoA-transferase_III_domain"/>
</dbReference>
<dbReference type="EMBL" id="UINC01014303">
    <property type="protein sequence ID" value="SVA61104.1"/>
    <property type="molecule type" value="Genomic_DNA"/>
</dbReference>
<evidence type="ECO:0008006" key="3">
    <source>
        <dbReference type="Google" id="ProtNLM"/>
    </source>
</evidence>
<dbReference type="InterPro" id="IPR023606">
    <property type="entry name" value="CoA-Trfase_III_dom_1_sf"/>
</dbReference>
<name>A0A381X8N5_9ZZZZ</name>
<sequence length="406" mass="44241">MMGKALEGIRVIDMTHDQAGPSCTQMLAWLGAEVIKVEMADGMGDRARWLRRDDPDLDSYFFLLLNNNKKSTTLNLRDPRGKKLFKTLIKDADIMAENRGPGAMDRLGLGYEDLKKINPRLIYAAVKGFGSYGPYADYKCFEPVAQATSGALSCTGFDDRPPAMLGANVGDSGTGMHAVIGILAALVQRNVTNEGQLVEVAMQEAVLNLTRVRFTGTLTDGSAEPRQTNHEGRRPGSVGGLFACAPGGPNDYVYLMLPPDNPGMFPLAMGAMGRADLIEDKRFASQESRITNADELGKIIEKWTSQKDKRTVMAAFAGAGVPCGAVYDTSEVMMDPHLRERETITEIKHPTRDTYPMIGCPVRLSASGVEVTRAPLYSEHSDEIFSTLGELSQSDILELKNAKVII</sequence>